<reference evidence="9" key="1">
    <citation type="submission" date="2021-11" db="EMBL/GenBank/DDBJ databases">
        <title>Streptomyces corallinus and Kineosporia corallina sp. nov., two new coral-derived marine actinobacteria.</title>
        <authorList>
            <person name="Buangrab K."/>
            <person name="Sutthacheep M."/>
            <person name="Yeemin T."/>
            <person name="Harunari E."/>
            <person name="Igarashi Y."/>
            <person name="Sripreechasak P."/>
            <person name="Kanchanasin P."/>
            <person name="Tanasupawat S."/>
            <person name="Phongsopitanun W."/>
        </authorList>
    </citation>
    <scope>NUCLEOTIDE SEQUENCE</scope>
    <source>
        <strain evidence="9">JCM 31032</strain>
    </source>
</reference>
<dbReference type="Proteomes" id="UP001138997">
    <property type="component" value="Unassembled WGS sequence"/>
</dbReference>
<dbReference type="GO" id="GO:0055085">
    <property type="term" value="P:transmembrane transport"/>
    <property type="evidence" value="ECO:0007669"/>
    <property type="project" value="InterPro"/>
</dbReference>
<gene>
    <name evidence="9" type="ORF">LR394_29845</name>
</gene>
<dbReference type="PROSITE" id="PS50928">
    <property type="entry name" value="ABC_TM1"/>
    <property type="match status" value="1"/>
</dbReference>
<evidence type="ECO:0000256" key="7">
    <source>
        <dbReference type="RuleBase" id="RU363032"/>
    </source>
</evidence>
<dbReference type="RefSeq" id="WP_231447921.1">
    <property type="nucleotide sequence ID" value="NZ_JAJOMB010000020.1"/>
</dbReference>
<evidence type="ECO:0000256" key="2">
    <source>
        <dbReference type="ARBA" id="ARBA00022448"/>
    </source>
</evidence>
<evidence type="ECO:0000313" key="9">
    <source>
        <dbReference type="EMBL" id="MCD5315116.1"/>
    </source>
</evidence>
<organism evidence="9 10">
    <name type="scientific">Kineosporia babensis</name>
    <dbReference type="NCBI Taxonomy" id="499548"/>
    <lineage>
        <taxon>Bacteria</taxon>
        <taxon>Bacillati</taxon>
        <taxon>Actinomycetota</taxon>
        <taxon>Actinomycetes</taxon>
        <taxon>Kineosporiales</taxon>
        <taxon>Kineosporiaceae</taxon>
        <taxon>Kineosporia</taxon>
    </lineage>
</organism>
<dbReference type="CDD" id="cd06261">
    <property type="entry name" value="TM_PBP2"/>
    <property type="match status" value="1"/>
</dbReference>
<dbReference type="EMBL" id="JAJOMB010000020">
    <property type="protein sequence ID" value="MCD5315116.1"/>
    <property type="molecule type" value="Genomic_DNA"/>
</dbReference>
<sequence length="322" mass="35334">MNSTPLFSLVAGVLVIPALVLLWLALGERLLRLLPARAQDRVRPWLWLALPLLLGGTILVYPLIQTLLMSFRNRSGEGFVGLDNYGWVLSEQVRPVLVNNLIWLIVLPVLTLALGLVIAALADRVRYEWLVRTVMILPMAISFSAAAVIWRLMYAYQPAGAAQTGTLNGMLNQLGLEPIAFLSDPALTTWALIAVGVWMSTGTAMLMLSAAIKNVDASTLEAARLDGAGELRAFWHIAVPQIAPTIIVVYTTQVIFALKIFDIVYTMTNGAFDTNVIANRMYAELFQARDYGHASAIAVVLLIAAVPIIVVNVRQFREENAR</sequence>
<feature type="transmembrane region" description="Helical" evidence="7">
    <location>
        <begin position="190"/>
        <end position="212"/>
    </location>
</feature>
<keyword evidence="5 7" id="KW-1133">Transmembrane helix</keyword>
<feature type="transmembrane region" description="Helical" evidence="7">
    <location>
        <begin position="101"/>
        <end position="122"/>
    </location>
</feature>
<dbReference type="Pfam" id="PF00528">
    <property type="entry name" value="BPD_transp_1"/>
    <property type="match status" value="1"/>
</dbReference>
<keyword evidence="2 7" id="KW-0813">Transport</keyword>
<comment type="similarity">
    <text evidence="7">Belongs to the binding-protein-dependent transport system permease family.</text>
</comment>
<keyword evidence="6 7" id="KW-0472">Membrane</keyword>
<dbReference type="SUPFAM" id="SSF161098">
    <property type="entry name" value="MetI-like"/>
    <property type="match status" value="1"/>
</dbReference>
<comment type="subcellular location">
    <subcellularLocation>
        <location evidence="1 7">Cell membrane</location>
        <topology evidence="1 7">Multi-pass membrane protein</topology>
    </subcellularLocation>
</comment>
<proteinExistence type="inferred from homology"/>
<evidence type="ECO:0000256" key="4">
    <source>
        <dbReference type="ARBA" id="ARBA00022692"/>
    </source>
</evidence>
<feature type="transmembrane region" description="Helical" evidence="7">
    <location>
        <begin position="233"/>
        <end position="258"/>
    </location>
</feature>
<keyword evidence="3" id="KW-1003">Cell membrane</keyword>
<dbReference type="PANTHER" id="PTHR43227:SF8">
    <property type="entry name" value="DIACETYLCHITOBIOSE UPTAKE SYSTEM PERMEASE PROTEIN DASB"/>
    <property type="match status" value="1"/>
</dbReference>
<evidence type="ECO:0000313" key="10">
    <source>
        <dbReference type="Proteomes" id="UP001138997"/>
    </source>
</evidence>
<dbReference type="InterPro" id="IPR050809">
    <property type="entry name" value="UgpAE/MalFG_permease"/>
</dbReference>
<name>A0A9X1SWS9_9ACTN</name>
<protein>
    <submittedName>
        <fullName evidence="9">Sugar ABC transporter permease</fullName>
    </submittedName>
</protein>
<keyword evidence="10" id="KW-1185">Reference proteome</keyword>
<evidence type="ECO:0000256" key="3">
    <source>
        <dbReference type="ARBA" id="ARBA00022475"/>
    </source>
</evidence>
<accession>A0A9X1SWS9</accession>
<dbReference type="GO" id="GO:0005886">
    <property type="term" value="C:plasma membrane"/>
    <property type="evidence" value="ECO:0007669"/>
    <property type="project" value="UniProtKB-SubCell"/>
</dbReference>
<evidence type="ECO:0000256" key="5">
    <source>
        <dbReference type="ARBA" id="ARBA00022989"/>
    </source>
</evidence>
<feature type="transmembrane region" description="Helical" evidence="7">
    <location>
        <begin position="45"/>
        <end position="64"/>
    </location>
</feature>
<evidence type="ECO:0000259" key="8">
    <source>
        <dbReference type="PROSITE" id="PS50928"/>
    </source>
</evidence>
<feature type="transmembrane region" description="Helical" evidence="7">
    <location>
        <begin position="129"/>
        <end position="150"/>
    </location>
</feature>
<evidence type="ECO:0000256" key="1">
    <source>
        <dbReference type="ARBA" id="ARBA00004651"/>
    </source>
</evidence>
<dbReference type="AlphaFoldDB" id="A0A9X1SWS9"/>
<dbReference type="PANTHER" id="PTHR43227">
    <property type="entry name" value="BLL4140 PROTEIN"/>
    <property type="match status" value="1"/>
</dbReference>
<dbReference type="InterPro" id="IPR035906">
    <property type="entry name" value="MetI-like_sf"/>
</dbReference>
<evidence type="ECO:0000256" key="6">
    <source>
        <dbReference type="ARBA" id="ARBA00023136"/>
    </source>
</evidence>
<dbReference type="InterPro" id="IPR000515">
    <property type="entry name" value="MetI-like"/>
</dbReference>
<feature type="domain" description="ABC transmembrane type-1" evidence="8">
    <location>
        <begin position="97"/>
        <end position="312"/>
    </location>
</feature>
<comment type="caution">
    <text evidence="9">The sequence shown here is derived from an EMBL/GenBank/DDBJ whole genome shotgun (WGS) entry which is preliminary data.</text>
</comment>
<keyword evidence="4 7" id="KW-0812">Transmembrane</keyword>
<feature type="transmembrane region" description="Helical" evidence="7">
    <location>
        <begin position="6"/>
        <end position="25"/>
    </location>
</feature>
<dbReference type="Gene3D" id="1.10.3720.10">
    <property type="entry name" value="MetI-like"/>
    <property type="match status" value="1"/>
</dbReference>
<feature type="transmembrane region" description="Helical" evidence="7">
    <location>
        <begin position="291"/>
        <end position="313"/>
    </location>
</feature>